<keyword evidence="5" id="KW-0479">Metal-binding</keyword>
<dbReference type="Pfam" id="PF01812">
    <property type="entry name" value="5-FTHF_cyc-lig"/>
    <property type="match status" value="1"/>
</dbReference>
<dbReference type="GO" id="GO:0046872">
    <property type="term" value="F:metal ion binding"/>
    <property type="evidence" value="ECO:0007669"/>
    <property type="project" value="UniProtKB-KW"/>
</dbReference>
<dbReference type="NCBIfam" id="TIGR02727">
    <property type="entry name" value="MTHFS_bact"/>
    <property type="match status" value="1"/>
</dbReference>
<keyword evidence="7" id="KW-1185">Reference proteome</keyword>
<comment type="similarity">
    <text evidence="1 5">Belongs to the 5-formyltetrahydrofolate cyclo-ligase family.</text>
</comment>
<reference evidence="6 7" key="2">
    <citation type="submission" date="2018-09" db="EMBL/GenBank/DDBJ databases">
        <title>Genome of Sphaerochaeta halotolerans strain 4-11.</title>
        <authorList>
            <person name="Nazina T.N."/>
            <person name="Sokolova D.S."/>
        </authorList>
    </citation>
    <scope>NUCLEOTIDE SEQUENCE [LARGE SCALE GENOMIC DNA]</scope>
    <source>
        <strain evidence="6 7">4-11</strain>
    </source>
</reference>
<feature type="binding site" evidence="4">
    <location>
        <begin position="130"/>
        <end position="138"/>
    </location>
    <ligand>
        <name>ATP</name>
        <dbReference type="ChEBI" id="CHEBI:30616"/>
    </ligand>
</feature>
<dbReference type="GO" id="GO:0009396">
    <property type="term" value="P:folic acid-containing compound biosynthetic process"/>
    <property type="evidence" value="ECO:0007669"/>
    <property type="project" value="TreeGrafter"/>
</dbReference>
<accession>A0A372MJI9</accession>
<comment type="caution">
    <text evidence="6">The sequence shown here is derived from an EMBL/GenBank/DDBJ whole genome shotgun (WGS) entry which is preliminary data.</text>
</comment>
<evidence type="ECO:0000256" key="5">
    <source>
        <dbReference type="RuleBase" id="RU361279"/>
    </source>
</evidence>
<comment type="cofactor">
    <cofactor evidence="5">
        <name>Mg(2+)</name>
        <dbReference type="ChEBI" id="CHEBI:18420"/>
    </cofactor>
</comment>
<dbReference type="GO" id="GO:0035999">
    <property type="term" value="P:tetrahydrofolate interconversion"/>
    <property type="evidence" value="ECO:0007669"/>
    <property type="project" value="TreeGrafter"/>
</dbReference>
<gene>
    <name evidence="6" type="ORF">DYP60_02565</name>
</gene>
<dbReference type="Gene3D" id="3.40.50.10420">
    <property type="entry name" value="NagB/RpiA/CoA transferase-like"/>
    <property type="match status" value="1"/>
</dbReference>
<dbReference type="EC" id="6.3.3.2" evidence="5"/>
<dbReference type="EMBL" id="QUWK01000002">
    <property type="protein sequence ID" value="RFU95904.1"/>
    <property type="molecule type" value="Genomic_DNA"/>
</dbReference>
<evidence type="ECO:0000313" key="7">
    <source>
        <dbReference type="Proteomes" id="UP000264002"/>
    </source>
</evidence>
<comment type="catalytic activity">
    <reaction evidence="5">
        <text>(6S)-5-formyl-5,6,7,8-tetrahydrofolate + ATP = (6R)-5,10-methenyltetrahydrofolate + ADP + phosphate</text>
        <dbReference type="Rhea" id="RHEA:10488"/>
        <dbReference type="ChEBI" id="CHEBI:30616"/>
        <dbReference type="ChEBI" id="CHEBI:43474"/>
        <dbReference type="ChEBI" id="CHEBI:57455"/>
        <dbReference type="ChEBI" id="CHEBI:57457"/>
        <dbReference type="ChEBI" id="CHEBI:456216"/>
        <dbReference type="EC" id="6.3.3.2"/>
    </reaction>
</comment>
<dbReference type="InterPro" id="IPR002698">
    <property type="entry name" value="FTHF_cligase"/>
</dbReference>
<dbReference type="GO" id="GO:0005524">
    <property type="term" value="F:ATP binding"/>
    <property type="evidence" value="ECO:0007669"/>
    <property type="project" value="UniProtKB-KW"/>
</dbReference>
<keyword evidence="2 4" id="KW-0547">Nucleotide-binding</keyword>
<organism evidence="6 7">
    <name type="scientific">Sphaerochaeta halotolerans</name>
    <dbReference type="NCBI Taxonomy" id="2293840"/>
    <lineage>
        <taxon>Bacteria</taxon>
        <taxon>Pseudomonadati</taxon>
        <taxon>Spirochaetota</taxon>
        <taxon>Spirochaetia</taxon>
        <taxon>Spirochaetales</taxon>
        <taxon>Sphaerochaetaceae</taxon>
        <taxon>Sphaerochaeta</taxon>
    </lineage>
</organism>
<evidence type="ECO:0000256" key="2">
    <source>
        <dbReference type="ARBA" id="ARBA00022741"/>
    </source>
</evidence>
<dbReference type="GO" id="GO:0030272">
    <property type="term" value="F:5-formyltetrahydrofolate cyclo-ligase activity"/>
    <property type="evidence" value="ECO:0007669"/>
    <property type="project" value="UniProtKB-EC"/>
</dbReference>
<dbReference type="Proteomes" id="UP000264002">
    <property type="component" value="Unassembled WGS sequence"/>
</dbReference>
<dbReference type="AlphaFoldDB" id="A0A372MJI9"/>
<protein>
    <recommendedName>
        <fullName evidence="5">5-formyltetrahydrofolate cyclo-ligase</fullName>
        <ecNumber evidence="5">6.3.3.2</ecNumber>
    </recommendedName>
</protein>
<evidence type="ECO:0000313" key="6">
    <source>
        <dbReference type="EMBL" id="RFU95904.1"/>
    </source>
</evidence>
<feature type="binding site" evidence="4">
    <location>
        <begin position="4"/>
        <end position="8"/>
    </location>
    <ligand>
        <name>ATP</name>
        <dbReference type="ChEBI" id="CHEBI:30616"/>
    </ligand>
</feature>
<keyword evidence="5" id="KW-0460">Magnesium</keyword>
<evidence type="ECO:0000256" key="4">
    <source>
        <dbReference type="PIRSR" id="PIRSR006806-1"/>
    </source>
</evidence>
<dbReference type="PANTHER" id="PTHR23407">
    <property type="entry name" value="ATPASE INHIBITOR/5-FORMYLTETRAHYDROFOLATE CYCLO-LIGASE"/>
    <property type="match status" value="1"/>
</dbReference>
<proteinExistence type="inferred from homology"/>
<dbReference type="InterPro" id="IPR037171">
    <property type="entry name" value="NagB/RpiA_transferase-like"/>
</dbReference>
<dbReference type="PANTHER" id="PTHR23407:SF1">
    <property type="entry name" value="5-FORMYLTETRAHYDROFOLATE CYCLO-LIGASE"/>
    <property type="match status" value="1"/>
</dbReference>
<reference evidence="7" key="1">
    <citation type="submission" date="2018-08" db="EMBL/GenBank/DDBJ databases">
        <authorList>
            <person name="Grouzdev D.S."/>
            <person name="Krutkina M.S."/>
        </authorList>
    </citation>
    <scope>NUCLEOTIDE SEQUENCE [LARGE SCALE GENOMIC DNA]</scope>
    <source>
        <strain evidence="7">4-11</strain>
    </source>
</reference>
<dbReference type="RefSeq" id="WP_117329303.1">
    <property type="nucleotide sequence ID" value="NZ_QUWK01000002.1"/>
</dbReference>
<evidence type="ECO:0000256" key="3">
    <source>
        <dbReference type="ARBA" id="ARBA00022840"/>
    </source>
</evidence>
<sequence length="182" mass="20544">MQSKESLRTQLITQEKVLRGTDFSREDLASCNALLSSTLYTDADWVFAYYPITSEVDIKAVLHDAIAHKHLALPVSEMDGTMTFREVTRLDQLHRGSLGITEPREGNTVVPTARTLILVPGVAFSMQKDRIGRGKGYYDRYLQKHREAFTLGICRSHQIIKKIPTDQWDIQVNALLCGGAFF</sequence>
<dbReference type="PIRSF" id="PIRSF006806">
    <property type="entry name" value="FTHF_cligase"/>
    <property type="match status" value="1"/>
</dbReference>
<keyword evidence="3 4" id="KW-0067">ATP-binding</keyword>
<name>A0A372MJI9_9SPIR</name>
<dbReference type="SUPFAM" id="SSF100950">
    <property type="entry name" value="NagB/RpiA/CoA transferase-like"/>
    <property type="match status" value="1"/>
</dbReference>
<feature type="binding site" evidence="4">
    <location>
        <position position="55"/>
    </location>
    <ligand>
        <name>substrate</name>
    </ligand>
</feature>
<evidence type="ECO:0000256" key="1">
    <source>
        <dbReference type="ARBA" id="ARBA00010638"/>
    </source>
</evidence>
<dbReference type="InterPro" id="IPR024185">
    <property type="entry name" value="FTHF_cligase-like_sf"/>
</dbReference>
<keyword evidence="6" id="KW-0436">Ligase</keyword>